<organism evidence="1 2">
    <name type="scientific">Zalerion maritima</name>
    <dbReference type="NCBI Taxonomy" id="339359"/>
    <lineage>
        <taxon>Eukaryota</taxon>
        <taxon>Fungi</taxon>
        <taxon>Dikarya</taxon>
        <taxon>Ascomycota</taxon>
        <taxon>Pezizomycotina</taxon>
        <taxon>Sordariomycetes</taxon>
        <taxon>Lulworthiomycetidae</taxon>
        <taxon>Lulworthiales</taxon>
        <taxon>Lulworthiaceae</taxon>
        <taxon>Zalerion</taxon>
    </lineage>
</organism>
<reference evidence="1" key="1">
    <citation type="submission" date="2022-07" db="EMBL/GenBank/DDBJ databases">
        <title>Draft genome sequence of Zalerion maritima ATCC 34329, a (micro)plastics degrading marine fungus.</title>
        <authorList>
            <person name="Paco A."/>
            <person name="Goncalves M.F.M."/>
            <person name="Rocha-Santos T.A.P."/>
            <person name="Alves A."/>
        </authorList>
    </citation>
    <scope>NUCLEOTIDE SEQUENCE</scope>
    <source>
        <strain evidence="1">ATCC 34329</strain>
    </source>
</reference>
<evidence type="ECO:0000313" key="1">
    <source>
        <dbReference type="EMBL" id="KAJ2906101.1"/>
    </source>
</evidence>
<evidence type="ECO:0000313" key="2">
    <source>
        <dbReference type="Proteomes" id="UP001201980"/>
    </source>
</evidence>
<dbReference type="SUPFAM" id="SSF52058">
    <property type="entry name" value="L domain-like"/>
    <property type="match status" value="1"/>
</dbReference>
<accession>A0AAD5RZ07</accession>
<protein>
    <recommendedName>
        <fullName evidence="3">F-box domain-containing protein</fullName>
    </recommendedName>
</protein>
<keyword evidence="2" id="KW-1185">Reference proteome</keyword>
<evidence type="ECO:0008006" key="3">
    <source>
        <dbReference type="Google" id="ProtNLM"/>
    </source>
</evidence>
<dbReference type="Proteomes" id="UP001201980">
    <property type="component" value="Unassembled WGS sequence"/>
</dbReference>
<name>A0AAD5RZ07_9PEZI</name>
<comment type="caution">
    <text evidence="1">The sequence shown here is derived from an EMBL/GenBank/DDBJ whole genome shotgun (WGS) entry which is preliminary data.</text>
</comment>
<gene>
    <name evidence="1" type="ORF">MKZ38_003138</name>
</gene>
<proteinExistence type="predicted"/>
<dbReference type="AlphaFoldDB" id="A0AAD5RZ07"/>
<sequence>MSQAHPTTTLYSLPDEILGQIVGSFCTHCSRDVDTWFDGHSTPAPFFIYGYRPDRNRPAIQTLRNLCLVSRRIGNVAQEYLYHAPPLGNDDSVHSFKLHKTFRERPDLMSHIRLLPFFPRVASVSNILANSGNLEVMLVQPGNKIFSNPYWEVSARDGGYPKLTTFVFAQGSYGFDHVRYDKLLPNLSQSAPNLKVLDLHFTKRVIAPSEDLTLPNVTKLVLRGIDSPYDARALVHYSIHAANSSDNNLRNIDALVQAVPSMDDFTFEWHPLSKIRRSTMPLNVTPFNHVLNRCLDSHKNKLRRLTLVAPCLREGTKNMRIESMVSLQDFSALEVFVTDNCFIGLCAAQPTVYEAIPTQIKELWIYHHKLSTVHVAESGDEILDGAALKTTFPRLERVGIGGQKDGDGNLMGRVDKNVFGQDIEAFQLPDWDRRM</sequence>
<dbReference type="EMBL" id="JAKWBI020000019">
    <property type="protein sequence ID" value="KAJ2906101.1"/>
    <property type="molecule type" value="Genomic_DNA"/>
</dbReference>